<gene>
    <name evidence="2" type="ORF">CH376_17055</name>
    <name evidence="1" type="ORF">CH380_08670</name>
</gene>
<dbReference type="Proteomes" id="UP000232149">
    <property type="component" value="Unassembled WGS sequence"/>
</dbReference>
<evidence type="ECO:0000313" key="1">
    <source>
        <dbReference type="EMBL" id="PJZ53656.1"/>
    </source>
</evidence>
<proteinExistence type="predicted"/>
<protein>
    <submittedName>
        <fullName evidence="1">Uncharacterized protein</fullName>
    </submittedName>
</protein>
<dbReference type="Proteomes" id="UP000232188">
    <property type="component" value="Unassembled WGS sequence"/>
</dbReference>
<comment type="caution">
    <text evidence="1">The sequence shown here is derived from an EMBL/GenBank/DDBJ whole genome shotgun (WGS) entry which is preliminary data.</text>
</comment>
<dbReference type="AlphaFoldDB" id="A0A2M9YQ41"/>
<dbReference type="EMBL" id="NPDU01000052">
    <property type="protein sequence ID" value="PJZ60726.1"/>
    <property type="molecule type" value="Genomic_DNA"/>
</dbReference>
<evidence type="ECO:0000313" key="2">
    <source>
        <dbReference type="EMBL" id="PJZ60726.1"/>
    </source>
</evidence>
<reference evidence="3 4" key="1">
    <citation type="submission" date="2017-07" db="EMBL/GenBank/DDBJ databases">
        <title>Leptospira spp. isolated from tropical soils.</title>
        <authorList>
            <person name="Thibeaux R."/>
            <person name="Iraola G."/>
            <person name="Ferres I."/>
            <person name="Bierque E."/>
            <person name="Girault D."/>
            <person name="Soupe-Gilbert M.-E."/>
            <person name="Picardeau M."/>
            <person name="Goarant C."/>
        </authorList>
    </citation>
    <scope>NUCLEOTIDE SEQUENCE [LARGE SCALE GENOMIC DNA]</scope>
    <source>
        <strain evidence="1 4">FH2-B-C1</strain>
        <strain evidence="2 3">FH2-B-D1</strain>
    </source>
</reference>
<sequence>MKSRLNFLESAIPKGFFPFYSPFRNFFPTKTSKTLKGRNSGRFLSLFQRFKRESYLRIQHSSLE</sequence>
<dbReference type="EMBL" id="NPDV01000006">
    <property type="protein sequence ID" value="PJZ53656.1"/>
    <property type="molecule type" value="Genomic_DNA"/>
</dbReference>
<evidence type="ECO:0000313" key="4">
    <source>
        <dbReference type="Proteomes" id="UP000232188"/>
    </source>
</evidence>
<name>A0A2M9YQ41_9LEPT</name>
<keyword evidence="3" id="KW-1185">Reference proteome</keyword>
<evidence type="ECO:0000313" key="3">
    <source>
        <dbReference type="Proteomes" id="UP000232149"/>
    </source>
</evidence>
<organism evidence="1 4">
    <name type="scientific">Leptospira adleri</name>
    <dbReference type="NCBI Taxonomy" id="2023186"/>
    <lineage>
        <taxon>Bacteria</taxon>
        <taxon>Pseudomonadati</taxon>
        <taxon>Spirochaetota</taxon>
        <taxon>Spirochaetia</taxon>
        <taxon>Leptospirales</taxon>
        <taxon>Leptospiraceae</taxon>
        <taxon>Leptospira</taxon>
    </lineage>
</organism>
<accession>A0A2M9YQ41</accession>